<accession>A0A7S1AK76</accession>
<protein>
    <submittedName>
        <fullName evidence="1">Uncharacterized protein</fullName>
    </submittedName>
</protein>
<proteinExistence type="predicted"/>
<dbReference type="EMBL" id="HBFQ01043706">
    <property type="protein sequence ID" value="CAD8856610.1"/>
    <property type="molecule type" value="Transcribed_RNA"/>
</dbReference>
<organism evidence="1">
    <name type="scientific">Noctiluca scintillans</name>
    <name type="common">Sea sparkle</name>
    <name type="synonym">Red tide dinoflagellate</name>
    <dbReference type="NCBI Taxonomy" id="2966"/>
    <lineage>
        <taxon>Eukaryota</taxon>
        <taxon>Sar</taxon>
        <taxon>Alveolata</taxon>
        <taxon>Dinophyceae</taxon>
        <taxon>Noctilucales</taxon>
        <taxon>Noctilucaceae</taxon>
        <taxon>Noctiluca</taxon>
    </lineage>
</organism>
<sequence length="234" mass="25807">MRVDAAEFIPGEVRQPTVLSASSPEFVLSASSPEFVPGTAVWTEDSLEAWVPEAPKKVSELDEVLMKAGEGVQAGFGDTYMFDEHPPIVHMDEDEFLTPVPWEDPEPSEEVAQFRFEGRLLKWDVPGVWDELRQMEHGKSLESARFCVAGNVLRVAFFPAGATYTSDGDCAVALLSDEKTKLKFELFLNDRSSGTKVLLGSKFSCDFRTPRIGGQDGIVIGVQVHENLVFGMGF</sequence>
<gene>
    <name evidence="1" type="ORF">NSCI0253_LOCUS30962</name>
</gene>
<reference evidence="1" key="1">
    <citation type="submission" date="2021-01" db="EMBL/GenBank/DDBJ databases">
        <authorList>
            <person name="Corre E."/>
            <person name="Pelletier E."/>
            <person name="Niang G."/>
            <person name="Scheremetjew M."/>
            <person name="Finn R."/>
            <person name="Kale V."/>
            <person name="Holt S."/>
            <person name="Cochrane G."/>
            <person name="Meng A."/>
            <person name="Brown T."/>
            <person name="Cohen L."/>
        </authorList>
    </citation>
    <scope>NUCLEOTIDE SEQUENCE</scope>
</reference>
<name>A0A7S1AK76_NOCSC</name>
<dbReference type="AlphaFoldDB" id="A0A7S1AK76"/>
<evidence type="ECO:0000313" key="1">
    <source>
        <dbReference type="EMBL" id="CAD8856610.1"/>
    </source>
</evidence>